<gene>
    <name evidence="2" type="ORF">S03H2_52802</name>
</gene>
<dbReference type="PANTHER" id="PTHR30538:SF0">
    <property type="entry name" value="L-LYSINE 2,3-AMINOMUTASE AQ_1632-RELATED"/>
    <property type="match status" value="1"/>
</dbReference>
<dbReference type="AlphaFoldDB" id="X1HHJ6"/>
<evidence type="ECO:0000256" key="1">
    <source>
        <dbReference type="ARBA" id="ARBA00022485"/>
    </source>
</evidence>
<comment type="caution">
    <text evidence="2">The sequence shown here is derived from an EMBL/GenBank/DDBJ whole genome shotgun (WGS) entry which is preliminary data.</text>
</comment>
<evidence type="ECO:0000313" key="2">
    <source>
        <dbReference type="EMBL" id="GAH68937.1"/>
    </source>
</evidence>
<dbReference type="InterPro" id="IPR003739">
    <property type="entry name" value="Lys_aminomutase/Glu_NH3_mut"/>
</dbReference>
<dbReference type="InterPro" id="IPR013785">
    <property type="entry name" value="Aldolase_TIM"/>
</dbReference>
<name>X1HHJ6_9ZZZZ</name>
<dbReference type="InterPro" id="IPR058240">
    <property type="entry name" value="rSAM_sf"/>
</dbReference>
<sequence>MLRNQAVFLKGINDNPDTLVKLFKKLVNIGIFPYYLFQCRPTKGNSKYGIPLLEGIDIVEEAKAELSGIAKSFRYVISHKDGKIEIIGKYGYNSVVFKYHQAKHAIDRGKVFVRELEPRQTWL</sequence>
<dbReference type="SUPFAM" id="SSF102114">
    <property type="entry name" value="Radical SAM enzymes"/>
    <property type="match status" value="1"/>
</dbReference>
<keyword evidence="1" id="KW-0408">Iron</keyword>
<dbReference type="PANTHER" id="PTHR30538">
    <property type="entry name" value="LYSINE 2,3-AMINOMUTASE-RELATED"/>
    <property type="match status" value="1"/>
</dbReference>
<evidence type="ECO:0008006" key="3">
    <source>
        <dbReference type="Google" id="ProtNLM"/>
    </source>
</evidence>
<dbReference type="GO" id="GO:0051539">
    <property type="term" value="F:4 iron, 4 sulfur cluster binding"/>
    <property type="evidence" value="ECO:0007669"/>
    <property type="project" value="UniProtKB-KW"/>
</dbReference>
<dbReference type="Gene3D" id="3.20.20.70">
    <property type="entry name" value="Aldolase class I"/>
    <property type="match status" value="1"/>
</dbReference>
<dbReference type="EMBL" id="BARU01033570">
    <property type="protein sequence ID" value="GAH68937.1"/>
    <property type="molecule type" value="Genomic_DNA"/>
</dbReference>
<keyword evidence="1" id="KW-0004">4Fe-4S</keyword>
<reference evidence="2" key="1">
    <citation type="journal article" date="2014" name="Front. Microbiol.">
        <title>High frequency of phylogenetically diverse reductive dehalogenase-homologous genes in deep subseafloor sedimentary metagenomes.</title>
        <authorList>
            <person name="Kawai M."/>
            <person name="Futagami T."/>
            <person name="Toyoda A."/>
            <person name="Takaki Y."/>
            <person name="Nishi S."/>
            <person name="Hori S."/>
            <person name="Arai W."/>
            <person name="Tsubouchi T."/>
            <person name="Morono Y."/>
            <person name="Uchiyama I."/>
            <person name="Ito T."/>
            <person name="Fujiyama A."/>
            <person name="Inagaki F."/>
            <person name="Takami H."/>
        </authorList>
    </citation>
    <scope>NUCLEOTIDE SEQUENCE</scope>
    <source>
        <strain evidence="2">Expedition CK06-06</strain>
    </source>
</reference>
<keyword evidence="1" id="KW-0479">Metal-binding</keyword>
<proteinExistence type="predicted"/>
<accession>X1HHJ6</accession>
<protein>
    <recommendedName>
        <fullName evidence="3">Lysine-2,3-aminomutase C-terminal domain-containing protein</fullName>
    </recommendedName>
</protein>
<organism evidence="2">
    <name type="scientific">marine sediment metagenome</name>
    <dbReference type="NCBI Taxonomy" id="412755"/>
    <lineage>
        <taxon>unclassified sequences</taxon>
        <taxon>metagenomes</taxon>
        <taxon>ecological metagenomes</taxon>
    </lineage>
</organism>
<keyword evidence="1" id="KW-0411">Iron-sulfur</keyword>